<dbReference type="FunFam" id="4.10.280.10:FF:000038">
    <property type="entry name" value="achaete-scute homolog 3"/>
    <property type="match status" value="1"/>
</dbReference>
<dbReference type="GO" id="GO:0000977">
    <property type="term" value="F:RNA polymerase II transcription regulatory region sequence-specific DNA binding"/>
    <property type="evidence" value="ECO:0007669"/>
    <property type="project" value="UniProtKB-ARBA"/>
</dbReference>
<keyword evidence="1" id="KW-0805">Transcription regulation</keyword>
<dbReference type="PANTHER" id="PTHR23349">
    <property type="entry name" value="BASIC HELIX-LOOP-HELIX TRANSCRIPTION FACTOR, TWIST"/>
    <property type="match status" value="1"/>
</dbReference>
<evidence type="ECO:0000256" key="3">
    <source>
        <dbReference type="ARBA" id="ARBA00023163"/>
    </source>
</evidence>
<dbReference type="PANTHER" id="PTHR23349:SF108">
    <property type="entry name" value="BHLH DOMAIN-CONTAINING PROTEIN"/>
    <property type="match status" value="1"/>
</dbReference>
<dbReference type="Gene3D" id="4.10.280.10">
    <property type="entry name" value="Helix-loop-helix DNA-binding domain"/>
    <property type="match status" value="1"/>
</dbReference>
<dbReference type="EMBL" id="JAIZAY010000012">
    <property type="protein sequence ID" value="KAJ8032602.1"/>
    <property type="molecule type" value="Genomic_DNA"/>
</dbReference>
<keyword evidence="4" id="KW-0539">Nucleus</keyword>
<dbReference type="GO" id="GO:0048513">
    <property type="term" value="P:animal organ development"/>
    <property type="evidence" value="ECO:0007669"/>
    <property type="project" value="UniProtKB-ARBA"/>
</dbReference>
<feature type="region of interest" description="Disordered" evidence="5">
    <location>
        <begin position="111"/>
        <end position="144"/>
    </location>
</feature>
<feature type="domain" description="BHLH" evidence="6">
    <location>
        <begin position="57"/>
        <end position="109"/>
    </location>
</feature>
<reference evidence="7" key="1">
    <citation type="submission" date="2021-10" db="EMBL/GenBank/DDBJ databases">
        <title>Tropical sea cucumber genome reveals ecological adaptation and Cuvierian tubules defense mechanism.</title>
        <authorList>
            <person name="Chen T."/>
        </authorList>
    </citation>
    <scope>NUCLEOTIDE SEQUENCE</scope>
    <source>
        <strain evidence="7">Nanhai2018</strain>
        <tissue evidence="7">Muscle</tissue>
    </source>
</reference>
<dbReference type="Proteomes" id="UP001152320">
    <property type="component" value="Chromosome 12"/>
</dbReference>
<dbReference type="GO" id="GO:0000981">
    <property type="term" value="F:DNA-binding transcription factor activity, RNA polymerase II-specific"/>
    <property type="evidence" value="ECO:0007669"/>
    <property type="project" value="TreeGrafter"/>
</dbReference>
<name>A0A9Q1BTQ8_HOLLE</name>
<dbReference type="GO" id="GO:0005634">
    <property type="term" value="C:nucleus"/>
    <property type="evidence" value="ECO:0007669"/>
    <property type="project" value="UniProtKB-ARBA"/>
</dbReference>
<dbReference type="PROSITE" id="PS50888">
    <property type="entry name" value="BHLH"/>
    <property type="match status" value="1"/>
</dbReference>
<organism evidence="7 8">
    <name type="scientific">Holothuria leucospilota</name>
    <name type="common">Black long sea cucumber</name>
    <name type="synonym">Mertensiothuria leucospilota</name>
    <dbReference type="NCBI Taxonomy" id="206669"/>
    <lineage>
        <taxon>Eukaryota</taxon>
        <taxon>Metazoa</taxon>
        <taxon>Echinodermata</taxon>
        <taxon>Eleutherozoa</taxon>
        <taxon>Echinozoa</taxon>
        <taxon>Holothuroidea</taxon>
        <taxon>Aspidochirotacea</taxon>
        <taxon>Aspidochirotida</taxon>
        <taxon>Holothuriidae</taxon>
        <taxon>Holothuria</taxon>
    </lineage>
</organism>
<evidence type="ECO:0000256" key="5">
    <source>
        <dbReference type="SAM" id="MobiDB-lite"/>
    </source>
</evidence>
<feature type="compositionally biased region" description="Basic and acidic residues" evidence="5">
    <location>
        <begin position="117"/>
        <end position="128"/>
    </location>
</feature>
<evidence type="ECO:0000256" key="1">
    <source>
        <dbReference type="ARBA" id="ARBA00023015"/>
    </source>
</evidence>
<evidence type="ECO:0000313" key="8">
    <source>
        <dbReference type="Proteomes" id="UP001152320"/>
    </source>
</evidence>
<evidence type="ECO:0000259" key="6">
    <source>
        <dbReference type="PROSITE" id="PS50888"/>
    </source>
</evidence>
<dbReference type="SUPFAM" id="SSF47459">
    <property type="entry name" value="HLH, helix-loop-helix DNA-binding domain"/>
    <property type="match status" value="1"/>
</dbReference>
<dbReference type="InterPro" id="IPR036638">
    <property type="entry name" value="HLH_DNA-bd_sf"/>
</dbReference>
<keyword evidence="2" id="KW-0238">DNA-binding</keyword>
<dbReference type="OrthoDB" id="5976910at2759"/>
<keyword evidence="8" id="KW-1185">Reference proteome</keyword>
<keyword evidence="3" id="KW-0804">Transcription</keyword>
<comment type="caution">
    <text evidence="7">The sequence shown here is derived from an EMBL/GenBank/DDBJ whole genome shotgun (WGS) entry which is preliminary data.</text>
</comment>
<accession>A0A9Q1BTQ8</accession>
<evidence type="ECO:0000313" key="7">
    <source>
        <dbReference type="EMBL" id="KAJ8032602.1"/>
    </source>
</evidence>
<dbReference type="GO" id="GO:0046983">
    <property type="term" value="F:protein dimerization activity"/>
    <property type="evidence" value="ECO:0007669"/>
    <property type="project" value="InterPro"/>
</dbReference>
<dbReference type="InterPro" id="IPR011598">
    <property type="entry name" value="bHLH_dom"/>
</dbReference>
<dbReference type="AlphaFoldDB" id="A0A9Q1BTQ8"/>
<sequence length="144" mass="16898">MYPLRDAHHSPHQGADIPPFPIPNYIDPRYAGSFMNPYGHGYLPLPNPYGFYDLEPSFIRRRNERERERVRNVNEGYARLREHLPSENTEKRMSKVETLRLAIKYIKELQEVLNNSDHGKENHPSREGDMDDKESGYQSNDGEK</sequence>
<proteinExistence type="predicted"/>
<dbReference type="GO" id="GO:0060429">
    <property type="term" value="P:epithelium development"/>
    <property type="evidence" value="ECO:0007669"/>
    <property type="project" value="UniProtKB-ARBA"/>
</dbReference>
<protein>
    <submittedName>
        <fullName evidence="7">Achaete-scute-like 5</fullName>
    </submittedName>
</protein>
<dbReference type="SMART" id="SM00353">
    <property type="entry name" value="HLH"/>
    <property type="match status" value="1"/>
</dbReference>
<dbReference type="GO" id="GO:0000122">
    <property type="term" value="P:negative regulation of transcription by RNA polymerase II"/>
    <property type="evidence" value="ECO:0007669"/>
    <property type="project" value="UniProtKB-ARBA"/>
</dbReference>
<dbReference type="InterPro" id="IPR050283">
    <property type="entry name" value="E-box_TF_Regulators"/>
</dbReference>
<evidence type="ECO:0000256" key="2">
    <source>
        <dbReference type="ARBA" id="ARBA00023125"/>
    </source>
</evidence>
<gene>
    <name evidence="7" type="ORF">HOLleu_26167</name>
</gene>
<evidence type="ECO:0000256" key="4">
    <source>
        <dbReference type="ARBA" id="ARBA00023242"/>
    </source>
</evidence>
<dbReference type="Pfam" id="PF00010">
    <property type="entry name" value="HLH"/>
    <property type="match status" value="1"/>
</dbReference>
<dbReference type="GO" id="GO:0005667">
    <property type="term" value="C:transcription regulator complex"/>
    <property type="evidence" value="ECO:0007669"/>
    <property type="project" value="UniProtKB-ARBA"/>
</dbReference>